<feature type="compositionally biased region" description="Basic residues" evidence="1">
    <location>
        <begin position="118"/>
        <end position="146"/>
    </location>
</feature>
<dbReference type="EMBL" id="OU015567">
    <property type="protein sequence ID" value="CAG5111891.1"/>
    <property type="molecule type" value="Genomic_DNA"/>
</dbReference>
<organism evidence="2 3">
    <name type="scientific">Oikopleura dioica</name>
    <name type="common">Tunicate</name>
    <dbReference type="NCBI Taxonomy" id="34765"/>
    <lineage>
        <taxon>Eukaryota</taxon>
        <taxon>Metazoa</taxon>
        <taxon>Chordata</taxon>
        <taxon>Tunicata</taxon>
        <taxon>Appendicularia</taxon>
        <taxon>Copelata</taxon>
        <taxon>Oikopleuridae</taxon>
        <taxon>Oikopleura</taxon>
    </lineage>
</organism>
<feature type="compositionally biased region" description="Acidic residues" evidence="1">
    <location>
        <begin position="29"/>
        <end position="38"/>
    </location>
</feature>
<proteinExistence type="predicted"/>
<evidence type="ECO:0000313" key="3">
    <source>
        <dbReference type="Proteomes" id="UP001158576"/>
    </source>
</evidence>
<protein>
    <submittedName>
        <fullName evidence="2">Oidioi.mRNA.OKI2018_I69.chr2.g6162.t1.cds</fullName>
    </submittedName>
</protein>
<evidence type="ECO:0000256" key="1">
    <source>
        <dbReference type="SAM" id="MobiDB-lite"/>
    </source>
</evidence>
<feature type="compositionally biased region" description="Basic residues" evidence="1">
    <location>
        <begin position="163"/>
        <end position="173"/>
    </location>
</feature>
<feature type="compositionally biased region" description="Basic residues" evidence="1">
    <location>
        <begin position="237"/>
        <end position="249"/>
    </location>
</feature>
<accession>A0ABN7T331</accession>
<keyword evidence="3" id="KW-1185">Reference proteome</keyword>
<sequence length="349" mass="40589">MENICSYWEINPITNRVRVRAPKTKEENYPDYDTEEDETAKMVAGLCNRTLPRGSSKKSRKRRAFSSSDEEEKSSEEEEESDEENGQYTIARNQRRYQQQEQRDFYDSEDSQDFEKSRSKRKFKKARRKKKPTVIRTTTKRGRKRLYKDVDVSSCEEDEPNRRHPIKRTKRKANKSDGYSITSSDFRKWRNSIHDTNNRSSKRSRKYYDSETTSNDEDSDVDESEESDNETRPKSKDARKKSGGRHNIARRADSRRSQSVIVENPAYKFKRQNERSKRSVGRVTTVSKPPNKSKSGKSKSGKSASNKNKKGDKGAGDSSEGEKSEYDSDRGDNVVENRAVTDITDFWTK</sequence>
<feature type="compositionally biased region" description="Basic and acidic residues" evidence="1">
    <location>
        <begin position="185"/>
        <end position="197"/>
    </location>
</feature>
<evidence type="ECO:0000313" key="2">
    <source>
        <dbReference type="EMBL" id="CAG5111891.1"/>
    </source>
</evidence>
<feature type="compositionally biased region" description="Basic and acidic residues" evidence="1">
    <location>
        <begin position="309"/>
        <end position="335"/>
    </location>
</feature>
<name>A0ABN7T331_OIKDI</name>
<feature type="compositionally biased region" description="Acidic residues" evidence="1">
    <location>
        <begin position="68"/>
        <end position="85"/>
    </location>
</feature>
<feature type="region of interest" description="Disordered" evidence="1">
    <location>
        <begin position="21"/>
        <end position="349"/>
    </location>
</feature>
<feature type="compositionally biased region" description="Basic residues" evidence="1">
    <location>
        <begin position="55"/>
        <end position="64"/>
    </location>
</feature>
<reference evidence="2 3" key="1">
    <citation type="submission" date="2021-04" db="EMBL/GenBank/DDBJ databases">
        <authorList>
            <person name="Bliznina A."/>
        </authorList>
    </citation>
    <scope>NUCLEOTIDE SEQUENCE [LARGE SCALE GENOMIC DNA]</scope>
</reference>
<gene>
    <name evidence="2" type="ORF">OKIOD_LOCUS14927</name>
</gene>
<feature type="compositionally biased region" description="Acidic residues" evidence="1">
    <location>
        <begin position="214"/>
        <end position="228"/>
    </location>
</feature>
<dbReference type="Proteomes" id="UP001158576">
    <property type="component" value="Chromosome 2"/>
</dbReference>